<dbReference type="OrthoDB" id="5171616at2759"/>
<sequence>MRNYIAITIFALASYVAAEGTLVCGPGEPGHKVQDPNSLRTCTTPPYSCTCNFNKDVECVAPPTFFCNLGCECQ</sequence>
<dbReference type="Proteomes" id="UP000182658">
    <property type="component" value="Unassembled WGS sequence"/>
</dbReference>
<dbReference type="AlphaFoldDB" id="A0A1J7JF44"/>
<evidence type="ECO:0000256" key="1">
    <source>
        <dbReference type="SAM" id="SignalP"/>
    </source>
</evidence>
<protein>
    <submittedName>
        <fullName evidence="2">Uncharacterized protein</fullName>
    </submittedName>
</protein>
<proteinExistence type="predicted"/>
<evidence type="ECO:0000313" key="3">
    <source>
        <dbReference type="Proteomes" id="UP000182658"/>
    </source>
</evidence>
<feature type="signal peptide" evidence="1">
    <location>
        <begin position="1"/>
        <end position="18"/>
    </location>
</feature>
<keyword evidence="1" id="KW-0732">Signal</keyword>
<keyword evidence="3" id="KW-1185">Reference proteome</keyword>
<evidence type="ECO:0000313" key="2">
    <source>
        <dbReference type="EMBL" id="OIW27876.1"/>
    </source>
</evidence>
<gene>
    <name evidence="2" type="ORF">CONLIGDRAFT_682886</name>
</gene>
<dbReference type="EMBL" id="KV875099">
    <property type="protein sequence ID" value="OIW27876.1"/>
    <property type="molecule type" value="Genomic_DNA"/>
</dbReference>
<dbReference type="InParanoid" id="A0A1J7JF44"/>
<organism evidence="2 3">
    <name type="scientific">Coniochaeta ligniaria NRRL 30616</name>
    <dbReference type="NCBI Taxonomy" id="1408157"/>
    <lineage>
        <taxon>Eukaryota</taxon>
        <taxon>Fungi</taxon>
        <taxon>Dikarya</taxon>
        <taxon>Ascomycota</taxon>
        <taxon>Pezizomycotina</taxon>
        <taxon>Sordariomycetes</taxon>
        <taxon>Sordariomycetidae</taxon>
        <taxon>Coniochaetales</taxon>
        <taxon>Coniochaetaceae</taxon>
        <taxon>Coniochaeta</taxon>
    </lineage>
</organism>
<feature type="chain" id="PRO_5009644997" evidence="1">
    <location>
        <begin position="19"/>
        <end position="74"/>
    </location>
</feature>
<accession>A0A1J7JF44</accession>
<reference evidence="2 3" key="1">
    <citation type="submission" date="2016-10" db="EMBL/GenBank/DDBJ databases">
        <title>Draft genome sequence of Coniochaeta ligniaria NRRL30616, a lignocellulolytic fungus for bioabatement of inhibitors in plant biomass hydrolysates.</title>
        <authorList>
            <consortium name="DOE Joint Genome Institute"/>
            <person name="Jimenez D.J."/>
            <person name="Hector R.E."/>
            <person name="Riley R."/>
            <person name="Sun H."/>
            <person name="Grigoriev I.V."/>
            <person name="Van Elsas J.D."/>
            <person name="Nichols N.N."/>
        </authorList>
    </citation>
    <scope>NUCLEOTIDE SEQUENCE [LARGE SCALE GENOMIC DNA]</scope>
    <source>
        <strain evidence="2 3">NRRL 30616</strain>
    </source>
</reference>
<name>A0A1J7JF44_9PEZI</name>